<sequence length="258" mass="29288">MKPIFLIVFSLMALTACTESQPEASDQFAAAVKSKQRPDNDVNQDRHRKPAELLRLLEIKPGMIIADIKAGEGYFSELFNYLVQPDGQVYLHNLPTFIEKNSLALDQRLSNDRLANVTLVPGNMSDFKLPQPADVLFLSNVVHDLYKDLDSLQARTAQSNFFHQLRVNLKPNGQVVVIDHAAPEGSQNYLTEKLHRIDPSYLVEQFKSEGFELIKTSNLLENPDDSLTEDIWQSEIRGNTSRFIFIFQLSKDKEQPAN</sequence>
<dbReference type="SUPFAM" id="SSF53335">
    <property type="entry name" value="S-adenosyl-L-methionine-dependent methyltransferases"/>
    <property type="match status" value="1"/>
</dbReference>
<dbReference type="KEGG" id="plei:Q9312_13265"/>
<proteinExistence type="predicted"/>
<dbReference type="EMBL" id="CP133548">
    <property type="protein sequence ID" value="WMS86189.1"/>
    <property type="molecule type" value="Genomic_DNA"/>
</dbReference>
<dbReference type="GO" id="GO:0032259">
    <property type="term" value="P:methylation"/>
    <property type="evidence" value="ECO:0007669"/>
    <property type="project" value="UniProtKB-KW"/>
</dbReference>
<evidence type="ECO:0000313" key="2">
    <source>
        <dbReference type="EMBL" id="WMS86189.1"/>
    </source>
</evidence>
<gene>
    <name evidence="2" type="ORF">Q9312_13265</name>
</gene>
<dbReference type="RefSeq" id="WP_309201341.1">
    <property type="nucleotide sequence ID" value="NZ_CP133548.1"/>
</dbReference>
<protein>
    <submittedName>
        <fullName evidence="2">Methyltransferase</fullName>
    </submittedName>
</protein>
<keyword evidence="2" id="KW-0489">Methyltransferase</keyword>
<accession>A0AA51RRI6</accession>
<organism evidence="2 3">
    <name type="scientific">Pleionea litopenaei</name>
    <dbReference type="NCBI Taxonomy" id="3070815"/>
    <lineage>
        <taxon>Bacteria</taxon>
        <taxon>Pseudomonadati</taxon>
        <taxon>Pseudomonadota</taxon>
        <taxon>Gammaproteobacteria</taxon>
        <taxon>Oceanospirillales</taxon>
        <taxon>Pleioneaceae</taxon>
        <taxon>Pleionea</taxon>
    </lineage>
</organism>
<dbReference type="Proteomes" id="UP001239782">
    <property type="component" value="Chromosome"/>
</dbReference>
<dbReference type="GO" id="GO:0008171">
    <property type="term" value="F:O-methyltransferase activity"/>
    <property type="evidence" value="ECO:0007669"/>
    <property type="project" value="InterPro"/>
</dbReference>
<dbReference type="Gene3D" id="3.40.50.150">
    <property type="entry name" value="Vaccinia Virus protein VP39"/>
    <property type="match status" value="1"/>
</dbReference>
<evidence type="ECO:0000259" key="1">
    <source>
        <dbReference type="Pfam" id="PF00891"/>
    </source>
</evidence>
<dbReference type="InterPro" id="IPR001077">
    <property type="entry name" value="COMT_C"/>
</dbReference>
<dbReference type="Pfam" id="PF00891">
    <property type="entry name" value="Methyltransf_2"/>
    <property type="match status" value="1"/>
</dbReference>
<keyword evidence="3" id="KW-1185">Reference proteome</keyword>
<feature type="domain" description="O-methyltransferase C-terminal" evidence="1">
    <location>
        <begin position="52"/>
        <end position="195"/>
    </location>
</feature>
<evidence type="ECO:0000313" key="3">
    <source>
        <dbReference type="Proteomes" id="UP001239782"/>
    </source>
</evidence>
<reference evidence="2 3" key="1">
    <citation type="submission" date="2023-08" db="EMBL/GenBank/DDBJ databases">
        <title>Pleionea litopenaei sp. nov., isolated from stomach of juvenile Litopenaeus vannamei.</title>
        <authorList>
            <person name="Rho A.M."/>
            <person name="Hwang C.Y."/>
        </authorList>
    </citation>
    <scope>NUCLEOTIDE SEQUENCE [LARGE SCALE GENOMIC DNA]</scope>
    <source>
        <strain evidence="2 3">HL-JVS1</strain>
    </source>
</reference>
<keyword evidence="2" id="KW-0808">Transferase</keyword>
<dbReference type="InterPro" id="IPR029063">
    <property type="entry name" value="SAM-dependent_MTases_sf"/>
</dbReference>
<dbReference type="PROSITE" id="PS51257">
    <property type="entry name" value="PROKAR_LIPOPROTEIN"/>
    <property type="match status" value="1"/>
</dbReference>
<dbReference type="AlphaFoldDB" id="A0AA51RRI6"/>
<name>A0AA51RRI6_9GAMM</name>